<dbReference type="InterPro" id="IPR051823">
    <property type="entry name" value="ASADH-related"/>
</dbReference>
<evidence type="ECO:0000313" key="8">
    <source>
        <dbReference type="EMBL" id="HHN52420.1"/>
    </source>
</evidence>
<dbReference type="GO" id="GO:0050661">
    <property type="term" value="F:NADP binding"/>
    <property type="evidence" value="ECO:0007669"/>
    <property type="project" value="InterPro"/>
</dbReference>
<dbReference type="PANTHER" id="PTHR46718:SF1">
    <property type="entry name" value="ASPARTATE-SEMIALDEHYDE DEHYDROGENASE"/>
    <property type="match status" value="1"/>
</dbReference>
<evidence type="ECO:0000259" key="5">
    <source>
        <dbReference type="SMART" id="SM00859"/>
    </source>
</evidence>
<proteinExistence type="inferred from homology"/>
<evidence type="ECO:0000256" key="3">
    <source>
        <dbReference type="ARBA" id="ARBA00023002"/>
    </source>
</evidence>
<evidence type="ECO:0000256" key="4">
    <source>
        <dbReference type="PIRSR" id="PIRSR000148-1"/>
    </source>
</evidence>
<dbReference type="AlphaFoldDB" id="A0A7C4E0B2"/>
<comment type="caution">
    <text evidence="7">The sequence shown here is derived from an EMBL/GenBank/DDBJ whole genome shotgun (WGS) entry which is preliminary data.</text>
</comment>
<dbReference type="PANTHER" id="PTHR46718">
    <property type="entry name" value="ASPARTATE-SEMIALDEHYDE DEHYDROGENASE"/>
    <property type="match status" value="1"/>
</dbReference>
<dbReference type="SMART" id="SM00859">
    <property type="entry name" value="Semialdhyde_dh"/>
    <property type="match status" value="1"/>
</dbReference>
<dbReference type="InterPro" id="IPR005676">
    <property type="entry name" value="Asp_semi-ald_DH_pep-lack"/>
</dbReference>
<sequence>MKTYSVAILGATGMVGQHYIKMLYRHPWFRIAALTGKESVGRKYVEAVRGEAPEPPKEIAEMEVLPTDPKKVDADFVFSCLPTEAAREAEPKFAEAGFPVFSDAAAYRMEGDVPLIVPEINPEHLNMVHIQRKKRGWEGYIVTTPNCTTVGLVLPLQPLKQSLGVKKVIVTTMQAVSGAGYPGVASLSILGNVIPYISGEERKVETEAAKILGRYGDGRFIYDSVEVYATCTRVPTLDGHMESIYLETEKPADEETVAELLAEYVSLPQELNLPTAPARPIVVRREPDRPQTRIDVDAGTVPGMSVSVGRIRVNGEKVRFISLSHNLIRGAAGGTILTAEVARHMGLLGE</sequence>
<comment type="similarity">
    <text evidence="1">Belongs to the aspartate-semialdehyde dehydrogenase family.</text>
</comment>
<dbReference type="CDD" id="cd02315">
    <property type="entry name" value="ScASADH_like_N"/>
    <property type="match status" value="1"/>
</dbReference>
<reference evidence="7" key="1">
    <citation type="journal article" date="2020" name="mSystems">
        <title>Genome- and Community-Level Interaction Insights into Carbon Utilization and Element Cycling Functions of Hydrothermarchaeota in Hydrothermal Sediment.</title>
        <authorList>
            <person name="Zhou Z."/>
            <person name="Liu Y."/>
            <person name="Xu W."/>
            <person name="Pan J."/>
            <person name="Luo Z.H."/>
            <person name="Li M."/>
        </authorList>
    </citation>
    <scope>NUCLEOTIDE SEQUENCE [LARGE SCALE GENOMIC DNA]</scope>
    <source>
        <strain evidence="8">SpSt-1073</strain>
        <strain evidence="7">SpSt-613</strain>
        <strain evidence="6">SpSt-669</strain>
    </source>
</reference>
<dbReference type="InterPro" id="IPR012280">
    <property type="entry name" value="Semialdhyde_DH_dimer_dom"/>
</dbReference>
<feature type="active site" description="Proton acceptor" evidence="4">
    <location>
        <position position="240"/>
    </location>
</feature>
<keyword evidence="3 7" id="KW-0560">Oxidoreductase</keyword>
<name>A0A7C4E0B2_CALS0</name>
<keyword evidence="2" id="KW-0521">NADP</keyword>
<dbReference type="NCBIfam" id="NF006416">
    <property type="entry name" value="PRK08664.1"/>
    <property type="match status" value="1"/>
</dbReference>
<dbReference type="EMBL" id="DTCM01000077">
    <property type="protein sequence ID" value="HGL41237.1"/>
    <property type="molecule type" value="Genomic_DNA"/>
</dbReference>
<dbReference type="PIRSF" id="PIRSF000148">
    <property type="entry name" value="ASA_dh"/>
    <property type="match status" value="1"/>
</dbReference>
<dbReference type="EC" id="1.2.1.11" evidence="7"/>
<dbReference type="SUPFAM" id="SSF55347">
    <property type="entry name" value="Glyceraldehyde-3-phosphate dehydrogenase-like, C-terminal domain"/>
    <property type="match status" value="1"/>
</dbReference>
<dbReference type="CDD" id="cd18130">
    <property type="entry name" value="ASADH_C_arch_fung_like"/>
    <property type="match status" value="1"/>
</dbReference>
<dbReference type="GO" id="GO:0004073">
    <property type="term" value="F:aspartate-semialdehyde dehydrogenase activity"/>
    <property type="evidence" value="ECO:0007669"/>
    <property type="project" value="UniProtKB-EC"/>
</dbReference>
<feature type="active site" description="Acyl-thioester intermediate" evidence="4">
    <location>
        <position position="147"/>
    </location>
</feature>
<dbReference type="GO" id="GO:0051287">
    <property type="term" value="F:NAD binding"/>
    <property type="evidence" value="ECO:0007669"/>
    <property type="project" value="InterPro"/>
</dbReference>
<dbReference type="InterPro" id="IPR000534">
    <property type="entry name" value="Semialdehyde_DH_NAD-bd"/>
</dbReference>
<dbReference type="GO" id="GO:0009086">
    <property type="term" value="P:methionine biosynthetic process"/>
    <property type="evidence" value="ECO:0007669"/>
    <property type="project" value="TreeGrafter"/>
</dbReference>
<dbReference type="EMBL" id="DTAD01000048">
    <property type="protein sequence ID" value="HGN90425.1"/>
    <property type="molecule type" value="Genomic_DNA"/>
</dbReference>
<evidence type="ECO:0000256" key="1">
    <source>
        <dbReference type="ARBA" id="ARBA00010584"/>
    </source>
</evidence>
<feature type="domain" description="Semialdehyde dehydrogenase NAD-binding" evidence="5">
    <location>
        <begin position="5"/>
        <end position="128"/>
    </location>
</feature>
<dbReference type="Pfam" id="PF01118">
    <property type="entry name" value="Semialdhyde_dh"/>
    <property type="match status" value="1"/>
</dbReference>
<dbReference type="NCBIfam" id="TIGR00978">
    <property type="entry name" value="asd_EA"/>
    <property type="match status" value="1"/>
</dbReference>
<dbReference type="SUPFAM" id="SSF51735">
    <property type="entry name" value="NAD(P)-binding Rossmann-fold domains"/>
    <property type="match status" value="1"/>
</dbReference>
<gene>
    <name evidence="7" type="primary">asd</name>
    <name evidence="8" type="ORF">ENM30_03795</name>
    <name evidence="7" type="ORF">ENT82_04780</name>
    <name evidence="6" type="ORF">ENU43_06195</name>
</gene>
<dbReference type="GO" id="GO:0046983">
    <property type="term" value="F:protein dimerization activity"/>
    <property type="evidence" value="ECO:0007669"/>
    <property type="project" value="InterPro"/>
</dbReference>
<dbReference type="EMBL" id="DRXG01000082">
    <property type="protein sequence ID" value="HHN52420.1"/>
    <property type="molecule type" value="Genomic_DNA"/>
</dbReference>
<organism evidence="7">
    <name type="scientific">Caldiarchaeum subterraneum</name>
    <dbReference type="NCBI Taxonomy" id="311458"/>
    <lineage>
        <taxon>Archaea</taxon>
        <taxon>Nitrososphaerota</taxon>
        <taxon>Candidatus Caldarchaeales</taxon>
        <taxon>Candidatus Caldarchaeaceae</taxon>
        <taxon>Candidatus Caldarchaeum</taxon>
    </lineage>
</organism>
<dbReference type="InterPro" id="IPR036291">
    <property type="entry name" value="NAD(P)-bd_dom_sf"/>
</dbReference>
<protein>
    <submittedName>
        <fullName evidence="7">Aspartate-semialdehyde dehydrogenase</fullName>
        <ecNumber evidence="7">1.2.1.11</ecNumber>
    </submittedName>
</protein>
<accession>A0A7C4E0B2</accession>
<evidence type="ECO:0000256" key="2">
    <source>
        <dbReference type="ARBA" id="ARBA00022857"/>
    </source>
</evidence>
<dbReference type="GO" id="GO:0009088">
    <property type="term" value="P:threonine biosynthetic process"/>
    <property type="evidence" value="ECO:0007669"/>
    <property type="project" value="UniProtKB-ARBA"/>
</dbReference>
<evidence type="ECO:0000313" key="6">
    <source>
        <dbReference type="EMBL" id="HGL41237.1"/>
    </source>
</evidence>
<dbReference type="Pfam" id="PF02774">
    <property type="entry name" value="Semialdhyde_dhC"/>
    <property type="match status" value="1"/>
</dbReference>
<dbReference type="Gene3D" id="3.40.50.720">
    <property type="entry name" value="NAD(P)-binding Rossmann-like Domain"/>
    <property type="match status" value="1"/>
</dbReference>
<dbReference type="Gene3D" id="3.30.360.10">
    <property type="entry name" value="Dihydrodipicolinate Reductase, domain 2"/>
    <property type="match status" value="1"/>
</dbReference>
<evidence type="ECO:0000313" key="7">
    <source>
        <dbReference type="EMBL" id="HGN90425.1"/>
    </source>
</evidence>